<dbReference type="EMBL" id="JAIWYP010000002">
    <property type="protein sequence ID" value="KAH3867044.1"/>
    <property type="molecule type" value="Genomic_DNA"/>
</dbReference>
<dbReference type="Proteomes" id="UP000828390">
    <property type="component" value="Unassembled WGS sequence"/>
</dbReference>
<proteinExistence type="predicted"/>
<name>A0A9D4RG48_DREPO</name>
<organism evidence="1 2">
    <name type="scientific">Dreissena polymorpha</name>
    <name type="common">Zebra mussel</name>
    <name type="synonym">Mytilus polymorpha</name>
    <dbReference type="NCBI Taxonomy" id="45954"/>
    <lineage>
        <taxon>Eukaryota</taxon>
        <taxon>Metazoa</taxon>
        <taxon>Spiralia</taxon>
        <taxon>Lophotrochozoa</taxon>
        <taxon>Mollusca</taxon>
        <taxon>Bivalvia</taxon>
        <taxon>Autobranchia</taxon>
        <taxon>Heteroconchia</taxon>
        <taxon>Euheterodonta</taxon>
        <taxon>Imparidentia</taxon>
        <taxon>Neoheterodontei</taxon>
        <taxon>Myida</taxon>
        <taxon>Dreissenoidea</taxon>
        <taxon>Dreissenidae</taxon>
        <taxon>Dreissena</taxon>
    </lineage>
</organism>
<accession>A0A9D4RG48</accession>
<evidence type="ECO:0000313" key="2">
    <source>
        <dbReference type="Proteomes" id="UP000828390"/>
    </source>
</evidence>
<gene>
    <name evidence="1" type="ORF">DPMN_030169</name>
</gene>
<evidence type="ECO:0000313" key="1">
    <source>
        <dbReference type="EMBL" id="KAH3867044.1"/>
    </source>
</evidence>
<sequence length="149" mass="17287">MDGRGVVSLPDFRRESGTYDGKVVDLRYEREKMINQREKRLEWGNVQGLHSLAENDQRPRAVQIIENFSGLQEQSMMDEFASLLSKEDEVQLRKELNTETYELDRVKTLGRNVFTASAMPFSSSETDTMQDFNMKYHGCIDINEEKCHA</sequence>
<dbReference type="AlphaFoldDB" id="A0A9D4RG48"/>
<reference evidence="1" key="2">
    <citation type="submission" date="2020-11" db="EMBL/GenBank/DDBJ databases">
        <authorList>
            <person name="McCartney M.A."/>
            <person name="Auch B."/>
            <person name="Kono T."/>
            <person name="Mallez S."/>
            <person name="Becker A."/>
            <person name="Gohl D.M."/>
            <person name="Silverstein K.A.T."/>
            <person name="Koren S."/>
            <person name="Bechman K.B."/>
            <person name="Herman A."/>
            <person name="Abrahante J.E."/>
            <person name="Garbe J."/>
        </authorList>
    </citation>
    <scope>NUCLEOTIDE SEQUENCE</scope>
    <source>
        <strain evidence="1">Duluth1</strain>
        <tissue evidence="1">Whole animal</tissue>
    </source>
</reference>
<protein>
    <submittedName>
        <fullName evidence="1">Uncharacterized protein</fullName>
    </submittedName>
</protein>
<reference evidence="1" key="1">
    <citation type="journal article" date="2019" name="bioRxiv">
        <title>The Genome of the Zebra Mussel, Dreissena polymorpha: A Resource for Invasive Species Research.</title>
        <authorList>
            <person name="McCartney M.A."/>
            <person name="Auch B."/>
            <person name="Kono T."/>
            <person name="Mallez S."/>
            <person name="Zhang Y."/>
            <person name="Obille A."/>
            <person name="Becker A."/>
            <person name="Abrahante J.E."/>
            <person name="Garbe J."/>
            <person name="Badalamenti J.P."/>
            <person name="Herman A."/>
            <person name="Mangelson H."/>
            <person name="Liachko I."/>
            <person name="Sullivan S."/>
            <person name="Sone E.D."/>
            <person name="Koren S."/>
            <person name="Silverstein K.A.T."/>
            <person name="Beckman K.B."/>
            <person name="Gohl D.M."/>
        </authorList>
    </citation>
    <scope>NUCLEOTIDE SEQUENCE</scope>
    <source>
        <strain evidence="1">Duluth1</strain>
        <tissue evidence="1">Whole animal</tissue>
    </source>
</reference>
<comment type="caution">
    <text evidence="1">The sequence shown here is derived from an EMBL/GenBank/DDBJ whole genome shotgun (WGS) entry which is preliminary data.</text>
</comment>
<keyword evidence="2" id="KW-1185">Reference proteome</keyword>